<sequence length="103" mass="11238">MDYLQELWEVILNRVKNPREGSYTSKIAMKGKGYAARKVGEEAVEVIVAALEEGKDSLVYEAADLIYHLMVLLAISGVSWEEVVKELESRARHRGGGSAGSGG</sequence>
<dbReference type="Pfam" id="PF01503">
    <property type="entry name" value="PRA-PH"/>
    <property type="match status" value="1"/>
</dbReference>
<protein>
    <recommendedName>
        <fullName evidence="8">Phosphoribosyl-ATP pyrophosphatase</fullName>
        <shortName evidence="8">PRA-PH</shortName>
        <ecNumber evidence="8">3.6.1.31</ecNumber>
    </recommendedName>
</protein>
<keyword evidence="8" id="KW-0963">Cytoplasm</keyword>
<comment type="subcellular location">
    <subcellularLocation>
        <location evidence="8">Cytoplasm</location>
    </subcellularLocation>
</comment>
<dbReference type="InterPro" id="IPR008179">
    <property type="entry name" value="HisE"/>
</dbReference>
<dbReference type="EMBL" id="CP006868">
    <property type="protein sequence ID" value="UXD21233.1"/>
    <property type="molecule type" value="Genomic_DNA"/>
</dbReference>
<keyword evidence="10" id="KW-1185">Reference proteome</keyword>
<evidence type="ECO:0000256" key="2">
    <source>
        <dbReference type="ARBA" id="ARBA00005204"/>
    </source>
</evidence>
<dbReference type="Proteomes" id="UP001063698">
    <property type="component" value="Chromosome"/>
</dbReference>
<name>A0A977K921_9CREN</name>
<comment type="pathway">
    <text evidence="2 8">Amino-acid biosynthesis; L-histidine biosynthesis; L-histidine from 5-phospho-alpha-D-ribose 1-diphosphate: step 2/9.</text>
</comment>
<evidence type="ECO:0000256" key="7">
    <source>
        <dbReference type="ARBA" id="ARBA00023102"/>
    </source>
</evidence>
<comment type="catalytic activity">
    <reaction evidence="1 8">
        <text>1-(5-phospho-beta-D-ribosyl)-ATP + H2O = 1-(5-phospho-beta-D-ribosyl)-5'-AMP + diphosphate + H(+)</text>
        <dbReference type="Rhea" id="RHEA:22828"/>
        <dbReference type="ChEBI" id="CHEBI:15377"/>
        <dbReference type="ChEBI" id="CHEBI:15378"/>
        <dbReference type="ChEBI" id="CHEBI:33019"/>
        <dbReference type="ChEBI" id="CHEBI:59457"/>
        <dbReference type="ChEBI" id="CHEBI:73183"/>
        <dbReference type="EC" id="3.6.1.31"/>
    </reaction>
</comment>
<evidence type="ECO:0000313" key="9">
    <source>
        <dbReference type="EMBL" id="UXD21233.1"/>
    </source>
</evidence>
<keyword evidence="5 8" id="KW-0378">Hydrolase</keyword>
<evidence type="ECO:0000256" key="8">
    <source>
        <dbReference type="HAMAP-Rule" id="MF_01020"/>
    </source>
</evidence>
<dbReference type="PANTHER" id="PTHR42945:SF1">
    <property type="entry name" value="HISTIDINE BIOSYNTHESIS BIFUNCTIONAL PROTEIN HIS7"/>
    <property type="match status" value="1"/>
</dbReference>
<comment type="similarity">
    <text evidence="8">Belongs to the PRA-PH family.</text>
</comment>
<dbReference type="PANTHER" id="PTHR42945">
    <property type="entry name" value="HISTIDINE BIOSYNTHESIS BIFUNCTIONAL PROTEIN"/>
    <property type="match status" value="1"/>
</dbReference>
<dbReference type="EC" id="3.6.1.31" evidence="8"/>
<evidence type="ECO:0000313" key="10">
    <source>
        <dbReference type="Proteomes" id="UP001063698"/>
    </source>
</evidence>
<dbReference type="NCBIfam" id="TIGR03188">
    <property type="entry name" value="histidine_hisI"/>
    <property type="match status" value="1"/>
</dbReference>
<reference evidence="9" key="1">
    <citation type="submission" date="2013-11" db="EMBL/GenBank/DDBJ databases">
        <title>Comparative genomics of Ignicoccus.</title>
        <authorList>
            <person name="Podar M."/>
        </authorList>
    </citation>
    <scope>NUCLEOTIDE SEQUENCE</scope>
    <source>
        <strain evidence="9">DSM 13166</strain>
    </source>
</reference>
<evidence type="ECO:0000256" key="1">
    <source>
        <dbReference type="ARBA" id="ARBA00001460"/>
    </source>
</evidence>
<accession>A0A977K921</accession>
<dbReference type="AlphaFoldDB" id="A0A977K921"/>
<evidence type="ECO:0000256" key="4">
    <source>
        <dbReference type="ARBA" id="ARBA00022741"/>
    </source>
</evidence>
<keyword evidence="6 8" id="KW-0067">ATP-binding</keyword>
<proteinExistence type="inferred from homology"/>
<evidence type="ECO:0000256" key="3">
    <source>
        <dbReference type="ARBA" id="ARBA00022605"/>
    </source>
</evidence>
<dbReference type="GO" id="GO:0000105">
    <property type="term" value="P:L-histidine biosynthetic process"/>
    <property type="evidence" value="ECO:0007669"/>
    <property type="project" value="UniProtKB-UniRule"/>
</dbReference>
<evidence type="ECO:0000256" key="6">
    <source>
        <dbReference type="ARBA" id="ARBA00022840"/>
    </source>
</evidence>
<dbReference type="SUPFAM" id="SSF101386">
    <property type="entry name" value="all-alpha NTP pyrophosphatases"/>
    <property type="match status" value="1"/>
</dbReference>
<dbReference type="GO" id="GO:0005524">
    <property type="term" value="F:ATP binding"/>
    <property type="evidence" value="ECO:0007669"/>
    <property type="project" value="UniProtKB-KW"/>
</dbReference>
<dbReference type="Gene3D" id="1.10.287.1080">
    <property type="entry name" value="MazG-like"/>
    <property type="match status" value="1"/>
</dbReference>
<dbReference type="CDD" id="cd11534">
    <property type="entry name" value="NTP-PPase_HisIE_like"/>
    <property type="match status" value="1"/>
</dbReference>
<dbReference type="KEGG" id="ipc:IPA_01580"/>
<dbReference type="GO" id="GO:0005737">
    <property type="term" value="C:cytoplasm"/>
    <property type="evidence" value="ECO:0007669"/>
    <property type="project" value="UniProtKB-SubCell"/>
</dbReference>
<dbReference type="InterPro" id="IPR021130">
    <property type="entry name" value="PRib-ATP_PPHydrolase-like"/>
</dbReference>
<evidence type="ECO:0000256" key="5">
    <source>
        <dbReference type="ARBA" id="ARBA00022801"/>
    </source>
</evidence>
<dbReference type="HAMAP" id="MF_01020">
    <property type="entry name" value="HisE"/>
    <property type="match status" value="1"/>
</dbReference>
<keyword evidence="4 8" id="KW-0547">Nucleotide-binding</keyword>
<gene>
    <name evidence="8" type="primary">hisE</name>
    <name evidence="9" type="ORF">IPA_01580</name>
</gene>
<organism evidence="9 10">
    <name type="scientific">Ignicoccus pacificus DSM 13166</name>
    <dbReference type="NCBI Taxonomy" id="940294"/>
    <lineage>
        <taxon>Archaea</taxon>
        <taxon>Thermoproteota</taxon>
        <taxon>Thermoprotei</taxon>
        <taxon>Desulfurococcales</taxon>
        <taxon>Desulfurococcaceae</taxon>
        <taxon>Ignicoccus</taxon>
    </lineage>
</organism>
<dbReference type="GO" id="GO:0004636">
    <property type="term" value="F:phosphoribosyl-ATP diphosphatase activity"/>
    <property type="evidence" value="ECO:0007669"/>
    <property type="project" value="UniProtKB-UniRule"/>
</dbReference>
<keyword evidence="3 8" id="KW-0028">Amino-acid biosynthesis</keyword>
<keyword evidence="7 8" id="KW-0368">Histidine biosynthesis</keyword>